<evidence type="ECO:0000313" key="3">
    <source>
        <dbReference type="EMBL" id="OMJ89455.1"/>
    </source>
</evidence>
<protein>
    <recommendedName>
        <fullName evidence="5">EF-hand domain-containing protein</fullName>
    </recommendedName>
</protein>
<organism evidence="3 4">
    <name type="scientific">Stentor coeruleus</name>
    <dbReference type="NCBI Taxonomy" id="5963"/>
    <lineage>
        <taxon>Eukaryota</taxon>
        <taxon>Sar</taxon>
        <taxon>Alveolata</taxon>
        <taxon>Ciliophora</taxon>
        <taxon>Postciliodesmatophora</taxon>
        <taxon>Heterotrichea</taxon>
        <taxon>Heterotrichida</taxon>
        <taxon>Stentoridae</taxon>
        <taxon>Stentor</taxon>
    </lineage>
</organism>
<comment type="caution">
    <text evidence="3">The sequence shown here is derived from an EMBL/GenBank/DDBJ whole genome shotgun (WGS) entry which is preliminary data.</text>
</comment>
<keyword evidence="2" id="KW-0472">Membrane</keyword>
<keyword evidence="1" id="KW-0175">Coiled coil</keyword>
<accession>A0A1R2CKG6</accession>
<evidence type="ECO:0008006" key="5">
    <source>
        <dbReference type="Google" id="ProtNLM"/>
    </source>
</evidence>
<feature type="transmembrane region" description="Helical" evidence="2">
    <location>
        <begin position="125"/>
        <end position="143"/>
    </location>
</feature>
<feature type="coiled-coil region" evidence="1">
    <location>
        <begin position="305"/>
        <end position="425"/>
    </location>
</feature>
<dbReference type="AlphaFoldDB" id="A0A1R2CKG6"/>
<gene>
    <name evidence="3" type="ORF">SteCoe_8349</name>
</gene>
<keyword evidence="2" id="KW-1133">Transmembrane helix</keyword>
<dbReference type="SUPFAM" id="SSF47473">
    <property type="entry name" value="EF-hand"/>
    <property type="match status" value="1"/>
</dbReference>
<feature type="coiled-coil region" evidence="1">
    <location>
        <begin position="662"/>
        <end position="767"/>
    </location>
</feature>
<evidence type="ECO:0000313" key="4">
    <source>
        <dbReference type="Proteomes" id="UP000187209"/>
    </source>
</evidence>
<feature type="transmembrane region" description="Helical" evidence="2">
    <location>
        <begin position="94"/>
        <end position="113"/>
    </location>
</feature>
<feature type="coiled-coil region" evidence="1">
    <location>
        <begin position="570"/>
        <end position="625"/>
    </location>
</feature>
<proteinExistence type="predicted"/>
<dbReference type="InterPro" id="IPR011992">
    <property type="entry name" value="EF-hand-dom_pair"/>
</dbReference>
<keyword evidence="2" id="KW-0812">Transmembrane</keyword>
<dbReference type="EMBL" id="MPUH01000125">
    <property type="protein sequence ID" value="OMJ89455.1"/>
    <property type="molecule type" value="Genomic_DNA"/>
</dbReference>
<name>A0A1R2CKG6_9CILI</name>
<evidence type="ECO:0000256" key="1">
    <source>
        <dbReference type="SAM" id="Coils"/>
    </source>
</evidence>
<dbReference type="OrthoDB" id="194918at2759"/>
<reference evidence="3 4" key="1">
    <citation type="submission" date="2016-11" db="EMBL/GenBank/DDBJ databases">
        <title>The macronuclear genome of Stentor coeruleus: a giant cell with tiny introns.</title>
        <authorList>
            <person name="Slabodnick M."/>
            <person name="Ruby J.G."/>
            <person name="Reiff S.B."/>
            <person name="Swart E.C."/>
            <person name="Gosai S."/>
            <person name="Prabakaran S."/>
            <person name="Witkowska E."/>
            <person name="Larue G.E."/>
            <person name="Fisher S."/>
            <person name="Freeman R.M."/>
            <person name="Gunawardena J."/>
            <person name="Chu W."/>
            <person name="Stover N.A."/>
            <person name="Gregory B.D."/>
            <person name="Nowacki M."/>
            <person name="Derisi J."/>
            <person name="Roy S.W."/>
            <person name="Marshall W.F."/>
            <person name="Sood P."/>
        </authorList>
    </citation>
    <scope>NUCLEOTIDE SEQUENCE [LARGE SCALE GENOMIC DNA]</scope>
    <source>
        <strain evidence="3">WM001</strain>
    </source>
</reference>
<dbReference type="Proteomes" id="UP000187209">
    <property type="component" value="Unassembled WGS sequence"/>
</dbReference>
<evidence type="ECO:0000256" key="2">
    <source>
        <dbReference type="SAM" id="Phobius"/>
    </source>
</evidence>
<sequence>MLRNDIKMKYKHVHMALNILVILALTTSLTSEYLSFSSYKVTLWGINHELLYEDVSGTAYASFGDFDSFACEKSRNEDILTICGSLRTFEISGWVLGLSCILYGFLSVYYCFINWKQRAEKIVRLVGPGIYITGSMMYFLMISGSYENVNKEFIIPTYESGCFWVFVINGMAFVTTGAFLFNYLRNAEDYEEFDGPKGLNTEEILMEKMNSSFTHKVNSDLQAENQCTNRSENPYDTRKLEQENMELQEKLRKITEDNWVQFNELKLRLEKTVRESWKDPKKAGPETLEKVLNELKELSLCSLGQKSWENEKDDLLSTVRSLNEEIERSRKSKGKEEESLRNQVLNLEAERSVLIESLEKANADLRVLEKAKKNKDLDQANEEILRLTKESTTRMQEIEKSSKIIQEKQTKIIQLEDLIKRHEASESKYAIQIEDLKRALKEEIPMAGNISEMDSEAFNEQLSFYTEALKRSKDERSQIEYKFQTLSSKNTRLKSELEEIKIKYQESTNQIDYLKKELTSMIDNKSLQEKTIENLGDMSSLIESLKEQDSKATEERSIITEKYNTCKSAKKSLEKDLKVTKKKLTKLENDINNHEKLEKTLTQQLEKLKNDINMHLKNHKSQEEEWDRVKNELVYSNTQQTREIDVLQLRMRTQENFFENELQNSQLENGMLKDELNKYTELAEFYKAEYSRLKALENRLNAETPSQLEEYREMMNEQMGKISESLLMYEEKISKLTAEKEKLRKKLVAAEKEIQSISEECQVLHKKGFESKKESLLSLGSIDDFSRSIQDSLIIEGISPSIIFHNPLIERVSKLRKEPPMTYATLWKTLEGMMVDKHKLDQNDIKMAREPRSAADYMFEYMYQKYGLKALGLKQLKALITSLEELYKLNHPYAIFYCRLLGIFHSRPLPIRVIVYLCSIQEIFNKISRKLKETDENYAEVYEVQQFGGEASIVDVVEIVKKIYKSHRVVGERILERLHMDQPDKLEITILKICGNLHRENKDDGYVFRALNAKQGVLDYHEFIDGLRTVLDIWISQEDAEALCSFIDEKETGMITFENWKKKVSFEEQVKKIYSKAAMVTKADFLNSIVSEYEFQIVEDYYGLRKIIKGNMLTAEKASQYFVQLDSSLSLEAQERLFKEALAHEGGNGEEVSNEALCIIILKHSIGGHGRGIFQQEILQEALSQ</sequence>
<feature type="coiled-coil region" evidence="1">
    <location>
        <begin position="483"/>
        <end position="517"/>
    </location>
</feature>
<keyword evidence="4" id="KW-1185">Reference proteome</keyword>